<proteinExistence type="predicted"/>
<evidence type="ECO:0000313" key="4">
    <source>
        <dbReference type="Proteomes" id="UP001501570"/>
    </source>
</evidence>
<keyword evidence="2" id="KW-1133">Transmembrane helix</keyword>
<dbReference type="Proteomes" id="UP001501570">
    <property type="component" value="Unassembled WGS sequence"/>
</dbReference>
<name>A0ABP9RPI4_9ACTN</name>
<dbReference type="RefSeq" id="WP_345628294.1">
    <property type="nucleotide sequence ID" value="NZ_BAABJQ010000005.1"/>
</dbReference>
<reference evidence="4" key="1">
    <citation type="journal article" date="2019" name="Int. J. Syst. Evol. Microbiol.">
        <title>The Global Catalogue of Microorganisms (GCM) 10K type strain sequencing project: providing services to taxonomists for standard genome sequencing and annotation.</title>
        <authorList>
            <consortium name="The Broad Institute Genomics Platform"/>
            <consortium name="The Broad Institute Genome Sequencing Center for Infectious Disease"/>
            <person name="Wu L."/>
            <person name="Ma J."/>
        </authorList>
    </citation>
    <scope>NUCLEOTIDE SEQUENCE [LARGE SCALE GENOMIC DNA]</scope>
    <source>
        <strain evidence="4">JCM 18304</strain>
    </source>
</reference>
<evidence type="ECO:0000256" key="2">
    <source>
        <dbReference type="SAM" id="Phobius"/>
    </source>
</evidence>
<feature type="transmembrane region" description="Helical" evidence="2">
    <location>
        <begin position="6"/>
        <end position="28"/>
    </location>
</feature>
<sequence length="105" mass="10827">MSITQTALVFAGIPIVVIAAVFALVYGTSARRSSKRYRPGRPFTFTPVWFLAAPERVIGEGPGATELPAAHRPTLPAGPLLAQAADAPATATAVHGETGGASDSW</sequence>
<evidence type="ECO:0000313" key="3">
    <source>
        <dbReference type="EMBL" id="GAA5182758.1"/>
    </source>
</evidence>
<protein>
    <submittedName>
        <fullName evidence="3">Uncharacterized protein</fullName>
    </submittedName>
</protein>
<feature type="region of interest" description="Disordered" evidence="1">
    <location>
        <begin position="86"/>
        <end position="105"/>
    </location>
</feature>
<keyword evidence="2" id="KW-0812">Transmembrane</keyword>
<evidence type="ECO:0000256" key="1">
    <source>
        <dbReference type="SAM" id="MobiDB-lite"/>
    </source>
</evidence>
<comment type="caution">
    <text evidence="3">The sequence shown here is derived from an EMBL/GenBank/DDBJ whole genome shotgun (WGS) entry which is preliminary data.</text>
</comment>
<gene>
    <name evidence="3" type="ORF">GCM10023322_20370</name>
</gene>
<dbReference type="EMBL" id="BAABJQ010000005">
    <property type="protein sequence ID" value="GAA5182758.1"/>
    <property type="molecule type" value="Genomic_DNA"/>
</dbReference>
<organism evidence="3 4">
    <name type="scientific">Rugosimonospora acidiphila</name>
    <dbReference type="NCBI Taxonomy" id="556531"/>
    <lineage>
        <taxon>Bacteria</taxon>
        <taxon>Bacillati</taxon>
        <taxon>Actinomycetota</taxon>
        <taxon>Actinomycetes</taxon>
        <taxon>Micromonosporales</taxon>
        <taxon>Micromonosporaceae</taxon>
        <taxon>Rugosimonospora</taxon>
    </lineage>
</organism>
<keyword evidence="4" id="KW-1185">Reference proteome</keyword>
<accession>A0ABP9RPI4</accession>
<keyword evidence="2" id="KW-0472">Membrane</keyword>